<proteinExistence type="predicted"/>
<reference evidence="2" key="1">
    <citation type="submission" date="2020-06" db="EMBL/GenBank/DDBJ databases">
        <authorList>
            <consortium name="Plant Systems Biology data submission"/>
        </authorList>
    </citation>
    <scope>NUCLEOTIDE SEQUENCE</scope>
    <source>
        <strain evidence="2">D6</strain>
    </source>
</reference>
<comment type="caution">
    <text evidence="2">The sequence shown here is derived from an EMBL/GenBank/DDBJ whole genome shotgun (WGS) entry which is preliminary data.</text>
</comment>
<sequence>MDNANVAAMPEENEESDDEDMPNANGGDNRGEYNNCNGFEVEDSDSNNADASMSSDDDDSVEKVGYGPHHDLAFSLEDCDSVNEEELDALEDDMEQSRGITTRKKLMILPQ</sequence>
<evidence type="ECO:0000313" key="3">
    <source>
        <dbReference type="Proteomes" id="UP001153069"/>
    </source>
</evidence>
<name>A0A9N8E0W3_9STRA</name>
<dbReference type="EMBL" id="CAICTM010000511">
    <property type="protein sequence ID" value="CAB9511974.1"/>
    <property type="molecule type" value="Genomic_DNA"/>
</dbReference>
<feature type="compositionally biased region" description="Acidic residues" evidence="1">
    <location>
        <begin position="11"/>
        <end position="21"/>
    </location>
</feature>
<keyword evidence="3" id="KW-1185">Reference proteome</keyword>
<organism evidence="2 3">
    <name type="scientific">Seminavis robusta</name>
    <dbReference type="NCBI Taxonomy" id="568900"/>
    <lineage>
        <taxon>Eukaryota</taxon>
        <taxon>Sar</taxon>
        <taxon>Stramenopiles</taxon>
        <taxon>Ochrophyta</taxon>
        <taxon>Bacillariophyta</taxon>
        <taxon>Bacillariophyceae</taxon>
        <taxon>Bacillariophycidae</taxon>
        <taxon>Naviculales</taxon>
        <taxon>Naviculaceae</taxon>
        <taxon>Seminavis</taxon>
    </lineage>
</organism>
<accession>A0A9N8E0W3</accession>
<protein>
    <submittedName>
        <fullName evidence="2">Uncharacterized protein</fullName>
    </submittedName>
</protein>
<evidence type="ECO:0000256" key="1">
    <source>
        <dbReference type="SAM" id="MobiDB-lite"/>
    </source>
</evidence>
<feature type="region of interest" description="Disordered" evidence="1">
    <location>
        <begin position="1"/>
        <end position="67"/>
    </location>
</feature>
<evidence type="ECO:0000313" key="2">
    <source>
        <dbReference type="EMBL" id="CAB9511974.1"/>
    </source>
</evidence>
<gene>
    <name evidence="2" type="ORF">SEMRO_512_G157620.1</name>
</gene>
<dbReference type="Proteomes" id="UP001153069">
    <property type="component" value="Unassembled WGS sequence"/>
</dbReference>
<dbReference type="AlphaFoldDB" id="A0A9N8E0W3"/>